<dbReference type="Proteomes" id="UP001346149">
    <property type="component" value="Unassembled WGS sequence"/>
</dbReference>
<evidence type="ECO:0000313" key="3">
    <source>
        <dbReference type="Proteomes" id="UP001346149"/>
    </source>
</evidence>
<protein>
    <submittedName>
        <fullName evidence="2">Uncharacterized protein</fullName>
    </submittedName>
</protein>
<sequence length="294" mass="34225">MEVFKASEREISMRKEFARRRVREMRVREGQQVYNTERSLSSKKKAEEELKKWRLLMETDRNKLETSSEHPTTIPAGDRPAKSPTHVMRKLSRSISGEKWYSFRSRGFRARKSGSPAGGDSTDRSISFGYHKWEDKRKALDLLPFQGMEIAVRPFNSGSIRRYKRRKEHERIHAEIADQKKAKVTRFRGGERRPLFWKMRRIIPKLRWRISSPLNLLARLKNAYVRMMFSLAGNVGSLNTNKVFGSKRIPRARQGQVIYSAHEIQSRLVYEIYMALKASPDFPPAASPAPSLQS</sequence>
<gene>
    <name evidence="2" type="ORF">SAY86_021874</name>
</gene>
<keyword evidence="3" id="KW-1185">Reference proteome</keyword>
<evidence type="ECO:0000256" key="1">
    <source>
        <dbReference type="SAM" id="MobiDB-lite"/>
    </source>
</evidence>
<dbReference type="PANTHER" id="PTHR33702:SF16">
    <property type="match status" value="1"/>
</dbReference>
<accession>A0AAN7MAP6</accession>
<dbReference type="EMBL" id="JAXQNO010000003">
    <property type="protein sequence ID" value="KAK4801387.1"/>
    <property type="molecule type" value="Genomic_DNA"/>
</dbReference>
<feature type="region of interest" description="Disordered" evidence="1">
    <location>
        <begin position="63"/>
        <end position="86"/>
    </location>
</feature>
<evidence type="ECO:0000313" key="2">
    <source>
        <dbReference type="EMBL" id="KAK4801387.1"/>
    </source>
</evidence>
<comment type="caution">
    <text evidence="2">The sequence shown here is derived from an EMBL/GenBank/DDBJ whole genome shotgun (WGS) entry which is preliminary data.</text>
</comment>
<proteinExistence type="predicted"/>
<organism evidence="2 3">
    <name type="scientific">Trapa natans</name>
    <name type="common">Water chestnut</name>
    <dbReference type="NCBI Taxonomy" id="22666"/>
    <lineage>
        <taxon>Eukaryota</taxon>
        <taxon>Viridiplantae</taxon>
        <taxon>Streptophyta</taxon>
        <taxon>Embryophyta</taxon>
        <taxon>Tracheophyta</taxon>
        <taxon>Spermatophyta</taxon>
        <taxon>Magnoliopsida</taxon>
        <taxon>eudicotyledons</taxon>
        <taxon>Gunneridae</taxon>
        <taxon>Pentapetalae</taxon>
        <taxon>rosids</taxon>
        <taxon>malvids</taxon>
        <taxon>Myrtales</taxon>
        <taxon>Lythraceae</taxon>
        <taxon>Trapa</taxon>
    </lineage>
</organism>
<reference evidence="2 3" key="1">
    <citation type="journal article" date="2023" name="Hortic Res">
        <title>Pangenome of water caltrop reveals structural variations and asymmetric subgenome divergence after allopolyploidization.</title>
        <authorList>
            <person name="Zhang X."/>
            <person name="Chen Y."/>
            <person name="Wang L."/>
            <person name="Yuan Y."/>
            <person name="Fang M."/>
            <person name="Shi L."/>
            <person name="Lu R."/>
            <person name="Comes H.P."/>
            <person name="Ma Y."/>
            <person name="Chen Y."/>
            <person name="Huang G."/>
            <person name="Zhou Y."/>
            <person name="Zheng Z."/>
            <person name="Qiu Y."/>
        </authorList>
    </citation>
    <scope>NUCLEOTIDE SEQUENCE [LARGE SCALE GENOMIC DNA]</scope>
    <source>
        <strain evidence="2">F231</strain>
    </source>
</reference>
<name>A0AAN7MAP6_TRANT</name>
<dbReference type="AlphaFoldDB" id="A0AAN7MAP6"/>
<dbReference type="PANTHER" id="PTHR33702">
    <property type="entry name" value="BNAA09G40010D PROTEIN"/>
    <property type="match status" value="1"/>
</dbReference>